<reference evidence="2 3" key="1">
    <citation type="journal article" date="2020" name="ISME J.">
        <title>Comparative genomics reveals insights into cyanobacterial evolution and habitat adaptation.</title>
        <authorList>
            <person name="Chen M.Y."/>
            <person name="Teng W.K."/>
            <person name="Zhao L."/>
            <person name="Hu C.X."/>
            <person name="Zhou Y.K."/>
            <person name="Han B.P."/>
            <person name="Song L.R."/>
            <person name="Shu W.S."/>
        </authorList>
    </citation>
    <scope>NUCLEOTIDE SEQUENCE [LARGE SCALE GENOMIC DNA]</scope>
    <source>
        <strain evidence="2 3">FACHB-1050</strain>
    </source>
</reference>
<sequence length="81" mass="9563">MHYSLPSERIDVAALRAATLFLGFICLFLRWEGSKLLTVRAIHCPYRQHIGYDVLHRPFQFIDILNLTDIHSDIRLFAWHL</sequence>
<accession>A0ABR8CCM8</accession>
<name>A0ABR8CCM8_9CYAN</name>
<dbReference type="RefSeq" id="WP_190579298.1">
    <property type="nucleotide sequence ID" value="NZ_CAWPQU010000020.1"/>
</dbReference>
<evidence type="ECO:0000313" key="2">
    <source>
        <dbReference type="EMBL" id="MBD2318356.1"/>
    </source>
</evidence>
<keyword evidence="1" id="KW-0472">Membrane</keyword>
<dbReference type="Proteomes" id="UP000618445">
    <property type="component" value="Unassembled WGS sequence"/>
</dbReference>
<protein>
    <submittedName>
        <fullName evidence="2">Uncharacterized protein</fullName>
    </submittedName>
</protein>
<evidence type="ECO:0000256" key="1">
    <source>
        <dbReference type="SAM" id="Phobius"/>
    </source>
</evidence>
<proteinExistence type="predicted"/>
<dbReference type="EMBL" id="JACJQY010000027">
    <property type="protein sequence ID" value="MBD2318356.1"/>
    <property type="molecule type" value="Genomic_DNA"/>
</dbReference>
<evidence type="ECO:0000313" key="3">
    <source>
        <dbReference type="Proteomes" id="UP000618445"/>
    </source>
</evidence>
<organism evidence="2 3">
    <name type="scientific">Phormidium tenue FACHB-1050</name>
    <dbReference type="NCBI Taxonomy" id="2692857"/>
    <lineage>
        <taxon>Bacteria</taxon>
        <taxon>Bacillati</taxon>
        <taxon>Cyanobacteriota</taxon>
        <taxon>Cyanophyceae</taxon>
        <taxon>Oscillatoriophycideae</taxon>
        <taxon>Oscillatoriales</taxon>
        <taxon>Oscillatoriaceae</taxon>
        <taxon>Phormidium</taxon>
    </lineage>
</organism>
<gene>
    <name evidence="2" type="ORF">H6G05_16060</name>
</gene>
<keyword evidence="3" id="KW-1185">Reference proteome</keyword>
<comment type="caution">
    <text evidence="2">The sequence shown here is derived from an EMBL/GenBank/DDBJ whole genome shotgun (WGS) entry which is preliminary data.</text>
</comment>
<keyword evidence="1" id="KW-1133">Transmembrane helix</keyword>
<keyword evidence="1" id="KW-0812">Transmembrane</keyword>
<feature type="transmembrane region" description="Helical" evidence="1">
    <location>
        <begin position="12"/>
        <end position="31"/>
    </location>
</feature>